<dbReference type="InterPro" id="IPR003856">
    <property type="entry name" value="LPS_length_determ_N"/>
</dbReference>
<dbReference type="PANTHER" id="PTHR32309">
    <property type="entry name" value="TYROSINE-PROTEIN KINASE"/>
    <property type="match status" value="1"/>
</dbReference>
<keyword evidence="6 7" id="KW-0472">Membrane</keyword>
<feature type="domain" description="Tyrosine-protein kinase G-rich" evidence="9">
    <location>
        <begin position="145"/>
        <end position="196"/>
    </location>
</feature>
<evidence type="ECO:0000256" key="7">
    <source>
        <dbReference type="SAM" id="Phobius"/>
    </source>
</evidence>
<sequence length="242" mass="27189">MEDSLNVKQIWDLLKKNKWIIFISMCICALLMSGYLYFFSTPIYQSETQVLINQSVPQNTIVQSQDVQANLQLINTYTSIIMSPRILEQVSDNMDDAYSTKELEQMIKVNSTSDSQVIKINVESANASDAVKIANETVTIFSKDVPKIMKIDNIYVLSEASLDADAAPVKPHTSLLIAVATLLGMILGVVIMFIRNLFDRSIKTADDIEQILGLPVLSIINEIKDDDLLEKKSGRRRKKRKG</sequence>
<comment type="subcellular location">
    <subcellularLocation>
        <location evidence="1">Cell membrane</location>
        <topology evidence="1">Multi-pass membrane protein</topology>
    </subcellularLocation>
</comment>
<evidence type="ECO:0000256" key="2">
    <source>
        <dbReference type="ARBA" id="ARBA00006683"/>
    </source>
</evidence>
<dbReference type="Pfam" id="PF02706">
    <property type="entry name" value="Wzz"/>
    <property type="match status" value="1"/>
</dbReference>
<feature type="transmembrane region" description="Helical" evidence="7">
    <location>
        <begin position="175"/>
        <end position="194"/>
    </location>
</feature>
<feature type="transmembrane region" description="Helical" evidence="7">
    <location>
        <begin position="20"/>
        <end position="38"/>
    </location>
</feature>
<organism evidence="10 11">
    <name type="scientific">Listeria grandensis</name>
    <dbReference type="NCBI Taxonomy" id="1494963"/>
    <lineage>
        <taxon>Bacteria</taxon>
        <taxon>Bacillati</taxon>
        <taxon>Bacillota</taxon>
        <taxon>Bacilli</taxon>
        <taxon>Bacillales</taxon>
        <taxon>Listeriaceae</taxon>
        <taxon>Listeria</taxon>
    </lineage>
</organism>
<comment type="caution">
    <text evidence="10">The sequence shown here is derived from an EMBL/GenBank/DDBJ whole genome shotgun (WGS) entry which is preliminary data.</text>
</comment>
<comment type="similarity">
    <text evidence="2">Belongs to the CpsC/CapA family.</text>
</comment>
<evidence type="ECO:0000256" key="3">
    <source>
        <dbReference type="ARBA" id="ARBA00022475"/>
    </source>
</evidence>
<keyword evidence="5 7" id="KW-1133">Transmembrane helix</keyword>
<evidence type="ECO:0000313" key="11">
    <source>
        <dbReference type="Proteomes" id="UP000535908"/>
    </source>
</evidence>
<evidence type="ECO:0000256" key="4">
    <source>
        <dbReference type="ARBA" id="ARBA00022692"/>
    </source>
</evidence>
<proteinExistence type="inferred from homology"/>
<dbReference type="Proteomes" id="UP000535908">
    <property type="component" value="Unassembled WGS sequence"/>
</dbReference>
<evidence type="ECO:0000313" key="10">
    <source>
        <dbReference type="EMBL" id="MBC1936307.1"/>
    </source>
</evidence>
<dbReference type="PANTHER" id="PTHR32309:SF13">
    <property type="entry name" value="FERRIC ENTEROBACTIN TRANSPORT PROTEIN FEPE"/>
    <property type="match status" value="1"/>
</dbReference>
<gene>
    <name evidence="10" type="ORF">HCA69_08005</name>
</gene>
<dbReference type="GO" id="GO:0004713">
    <property type="term" value="F:protein tyrosine kinase activity"/>
    <property type="evidence" value="ECO:0007669"/>
    <property type="project" value="TreeGrafter"/>
</dbReference>
<evidence type="ECO:0000256" key="5">
    <source>
        <dbReference type="ARBA" id="ARBA00022989"/>
    </source>
</evidence>
<dbReference type="InterPro" id="IPR050445">
    <property type="entry name" value="Bact_polysacc_biosynth/exp"/>
</dbReference>
<reference evidence="10 11" key="1">
    <citation type="submission" date="2020-03" db="EMBL/GenBank/DDBJ databases">
        <title>Soil Listeria distribution.</title>
        <authorList>
            <person name="Liao J."/>
            <person name="Wiedmann M."/>
        </authorList>
    </citation>
    <scope>NUCLEOTIDE SEQUENCE [LARGE SCALE GENOMIC DNA]</scope>
    <source>
        <strain evidence="10 11">FSL L7-0741</strain>
    </source>
</reference>
<dbReference type="InterPro" id="IPR032807">
    <property type="entry name" value="GNVR"/>
</dbReference>
<accession>A0A7X1CPT6</accession>
<dbReference type="AlphaFoldDB" id="A0A7X1CPT6"/>
<keyword evidence="4 7" id="KW-0812">Transmembrane</keyword>
<protein>
    <submittedName>
        <fullName evidence="10">Capsular biosynthesis protein</fullName>
    </submittedName>
</protein>
<evidence type="ECO:0000256" key="1">
    <source>
        <dbReference type="ARBA" id="ARBA00004651"/>
    </source>
</evidence>
<name>A0A7X1CPT6_9LIST</name>
<keyword evidence="3" id="KW-1003">Cell membrane</keyword>
<dbReference type="Pfam" id="PF13807">
    <property type="entry name" value="GNVR"/>
    <property type="match status" value="1"/>
</dbReference>
<feature type="domain" description="Polysaccharide chain length determinant N-terminal" evidence="8">
    <location>
        <begin position="4"/>
        <end position="93"/>
    </location>
</feature>
<dbReference type="EMBL" id="JAARWN010000006">
    <property type="protein sequence ID" value="MBC1936307.1"/>
    <property type="molecule type" value="Genomic_DNA"/>
</dbReference>
<evidence type="ECO:0000256" key="6">
    <source>
        <dbReference type="ARBA" id="ARBA00023136"/>
    </source>
</evidence>
<dbReference type="GO" id="GO:0005886">
    <property type="term" value="C:plasma membrane"/>
    <property type="evidence" value="ECO:0007669"/>
    <property type="project" value="UniProtKB-SubCell"/>
</dbReference>
<dbReference type="RefSeq" id="WP_185409703.1">
    <property type="nucleotide sequence ID" value="NZ_JAARWN010000006.1"/>
</dbReference>
<evidence type="ECO:0000259" key="8">
    <source>
        <dbReference type="Pfam" id="PF02706"/>
    </source>
</evidence>
<evidence type="ECO:0000259" key="9">
    <source>
        <dbReference type="Pfam" id="PF13807"/>
    </source>
</evidence>